<accession>A0A6J4NMC9</accession>
<evidence type="ECO:0000256" key="1">
    <source>
        <dbReference type="SAM" id="MobiDB-lite"/>
    </source>
</evidence>
<evidence type="ECO:0000313" key="2">
    <source>
        <dbReference type="EMBL" id="CAA9391660.1"/>
    </source>
</evidence>
<reference evidence="2" key="1">
    <citation type="submission" date="2020-02" db="EMBL/GenBank/DDBJ databases">
        <authorList>
            <person name="Meier V. D."/>
        </authorList>
    </citation>
    <scope>NUCLEOTIDE SEQUENCE</scope>
    <source>
        <strain evidence="2">AVDCRST_MAG03</strain>
    </source>
</reference>
<proteinExistence type="predicted"/>
<dbReference type="EMBL" id="CADCUT010000042">
    <property type="protein sequence ID" value="CAA9391660.1"/>
    <property type="molecule type" value="Genomic_DNA"/>
</dbReference>
<feature type="non-terminal residue" evidence="2">
    <location>
        <position position="1"/>
    </location>
</feature>
<organism evidence="2">
    <name type="scientific">uncultured Rubrobacteraceae bacterium</name>
    <dbReference type="NCBI Taxonomy" id="349277"/>
    <lineage>
        <taxon>Bacteria</taxon>
        <taxon>Bacillati</taxon>
        <taxon>Actinomycetota</taxon>
        <taxon>Rubrobacteria</taxon>
        <taxon>Rubrobacterales</taxon>
        <taxon>Rubrobacteraceae</taxon>
        <taxon>environmental samples</taxon>
    </lineage>
</organism>
<name>A0A6J4NMC9_9ACTN</name>
<feature type="non-terminal residue" evidence="2">
    <location>
        <position position="60"/>
    </location>
</feature>
<protein>
    <submittedName>
        <fullName evidence="2">Uncharacterized protein</fullName>
    </submittedName>
</protein>
<sequence>GRSQGARQRREDEFARHSVSPGTKPCRSAPVSIDLARRLLRDPRRSGFLHGPRQRPRPDL</sequence>
<gene>
    <name evidence="2" type="ORF">AVDCRST_MAG03-656</name>
</gene>
<feature type="region of interest" description="Disordered" evidence="1">
    <location>
        <begin position="1"/>
        <end position="31"/>
    </location>
</feature>
<dbReference type="AlphaFoldDB" id="A0A6J4NMC9"/>